<name>A0ABR9ZGW5_VIBAN</name>
<dbReference type="GO" id="GO:0005524">
    <property type="term" value="F:ATP binding"/>
    <property type="evidence" value="ECO:0007669"/>
    <property type="project" value="UniProtKB-KW"/>
</dbReference>
<keyword evidence="3" id="KW-1185">Reference proteome</keyword>
<keyword evidence="2" id="KW-0067">ATP-binding</keyword>
<organism evidence="2 3">
    <name type="scientific">Vibrio anguillarum</name>
    <name type="common">Listonella anguillarum</name>
    <dbReference type="NCBI Taxonomy" id="55601"/>
    <lineage>
        <taxon>Bacteria</taxon>
        <taxon>Pseudomonadati</taxon>
        <taxon>Pseudomonadota</taxon>
        <taxon>Gammaproteobacteria</taxon>
        <taxon>Vibrionales</taxon>
        <taxon>Vibrionaceae</taxon>
        <taxon>Vibrio</taxon>
    </lineage>
</organism>
<feature type="transmembrane region" description="Helical" evidence="1">
    <location>
        <begin position="63"/>
        <end position="85"/>
    </location>
</feature>
<keyword evidence="1" id="KW-0812">Transmembrane</keyword>
<dbReference type="EMBL" id="RDPI01001656">
    <property type="protein sequence ID" value="MBF4377349.1"/>
    <property type="molecule type" value="Genomic_DNA"/>
</dbReference>
<evidence type="ECO:0000313" key="3">
    <source>
        <dbReference type="Proteomes" id="UP000726136"/>
    </source>
</evidence>
<feature type="non-terminal residue" evidence="2">
    <location>
        <position position="105"/>
    </location>
</feature>
<keyword evidence="1" id="KW-1133">Transmembrane helix</keyword>
<proteinExistence type="predicted"/>
<keyword evidence="2" id="KW-0547">Nucleotide-binding</keyword>
<feature type="non-terminal residue" evidence="2">
    <location>
        <position position="1"/>
    </location>
</feature>
<comment type="caution">
    <text evidence="2">The sequence shown here is derived from an EMBL/GenBank/DDBJ whole genome shotgun (WGS) entry which is preliminary data.</text>
</comment>
<reference evidence="2 3" key="1">
    <citation type="journal article" date="2021" name="PeerJ">
        <title>Analysis of 44 Vibrio anguillarum genomes reveals high genetic diversity.</title>
        <authorList>
            <person name="Hansen M.J."/>
            <person name="Dalsgaard I."/>
        </authorList>
    </citation>
    <scope>NUCLEOTIDE SEQUENCE [LARGE SCALE GENOMIC DNA]</scope>
    <source>
        <strain evidence="2 3">040915-1/1B</strain>
    </source>
</reference>
<gene>
    <name evidence="2" type="ORF">EAY46_30720</name>
</gene>
<protein>
    <submittedName>
        <fullName evidence="2">ABC transporter ATP-binding protein</fullName>
    </submittedName>
</protein>
<dbReference type="Proteomes" id="UP000726136">
    <property type="component" value="Unassembled WGS sequence"/>
</dbReference>
<evidence type="ECO:0000256" key="1">
    <source>
        <dbReference type="SAM" id="Phobius"/>
    </source>
</evidence>
<accession>A0ABR9ZGW5</accession>
<evidence type="ECO:0000313" key="2">
    <source>
        <dbReference type="EMBL" id="MBF4377349.1"/>
    </source>
</evidence>
<sequence length="105" mass="11309">VLGENELVSGHLESKQFVSFNANDDITDVPQFCIVIEGPPLEKASPDWVGERLHAFRPIIPKLLLVSFITNLCALAVPFITMSIYDHVIGGDAGHELQGIAIGAA</sequence>
<keyword evidence="1" id="KW-0472">Membrane</keyword>